<keyword evidence="2" id="KW-1185">Reference proteome</keyword>
<evidence type="ECO:0000313" key="1">
    <source>
        <dbReference type="EMBL" id="KAJ5102932.1"/>
    </source>
</evidence>
<reference evidence="1" key="2">
    <citation type="journal article" date="2023" name="IMA Fungus">
        <title>Comparative genomic study of the Penicillium genus elucidates a diverse pangenome and 15 lateral gene transfer events.</title>
        <authorList>
            <person name="Petersen C."/>
            <person name="Sorensen T."/>
            <person name="Nielsen M.R."/>
            <person name="Sondergaard T.E."/>
            <person name="Sorensen J.L."/>
            <person name="Fitzpatrick D.A."/>
            <person name="Frisvad J.C."/>
            <person name="Nielsen K.L."/>
        </authorList>
    </citation>
    <scope>NUCLEOTIDE SEQUENCE</scope>
    <source>
        <strain evidence="1">IBT 30761</strain>
    </source>
</reference>
<protein>
    <submittedName>
        <fullName evidence="1">Uncharacterized protein</fullName>
    </submittedName>
</protein>
<name>A0A9W9KF81_9EURO</name>
<dbReference type="GeneID" id="81354934"/>
<dbReference type="RefSeq" id="XP_056476312.1">
    <property type="nucleotide sequence ID" value="XM_056615955.1"/>
</dbReference>
<proteinExistence type="predicted"/>
<dbReference type="Proteomes" id="UP001149074">
    <property type="component" value="Unassembled WGS sequence"/>
</dbReference>
<dbReference type="EMBL" id="JAPQKI010000004">
    <property type="protein sequence ID" value="KAJ5102932.1"/>
    <property type="molecule type" value="Genomic_DNA"/>
</dbReference>
<evidence type="ECO:0000313" key="2">
    <source>
        <dbReference type="Proteomes" id="UP001149074"/>
    </source>
</evidence>
<sequence>MSAMGRRPYNGQLLDTRRLARDSTRLEPELMYDILPCPPNAQAPGRAEGPVNAQGAAVQCAVPQPILSLVRASQPPPDSGDSSVLWGLV</sequence>
<comment type="caution">
    <text evidence="1">The sequence shown here is derived from an EMBL/GenBank/DDBJ whole genome shotgun (WGS) entry which is preliminary data.</text>
</comment>
<gene>
    <name evidence="1" type="ORF">N7532_003461</name>
</gene>
<dbReference type="AlphaFoldDB" id="A0A9W9KF81"/>
<organism evidence="1 2">
    <name type="scientific">Penicillium argentinense</name>
    <dbReference type="NCBI Taxonomy" id="1131581"/>
    <lineage>
        <taxon>Eukaryota</taxon>
        <taxon>Fungi</taxon>
        <taxon>Dikarya</taxon>
        <taxon>Ascomycota</taxon>
        <taxon>Pezizomycotina</taxon>
        <taxon>Eurotiomycetes</taxon>
        <taxon>Eurotiomycetidae</taxon>
        <taxon>Eurotiales</taxon>
        <taxon>Aspergillaceae</taxon>
        <taxon>Penicillium</taxon>
    </lineage>
</organism>
<reference evidence="1" key="1">
    <citation type="submission" date="2022-11" db="EMBL/GenBank/DDBJ databases">
        <authorList>
            <person name="Petersen C."/>
        </authorList>
    </citation>
    <scope>NUCLEOTIDE SEQUENCE</scope>
    <source>
        <strain evidence="1">IBT 30761</strain>
    </source>
</reference>
<accession>A0A9W9KF81</accession>